<evidence type="ECO:0000256" key="1">
    <source>
        <dbReference type="SAM" id="Phobius"/>
    </source>
</evidence>
<accession>A0A396H5M6</accession>
<gene>
    <name evidence="2" type="ORF">MtrunA17_Chr7g0265271</name>
</gene>
<name>A0A396H5M6_MEDTR</name>
<evidence type="ECO:0000313" key="2">
    <source>
        <dbReference type="EMBL" id="RHN48579.1"/>
    </source>
</evidence>
<organism evidence="2 3">
    <name type="scientific">Medicago truncatula</name>
    <name type="common">Barrel medic</name>
    <name type="synonym">Medicago tribuloides</name>
    <dbReference type="NCBI Taxonomy" id="3880"/>
    <lineage>
        <taxon>Eukaryota</taxon>
        <taxon>Viridiplantae</taxon>
        <taxon>Streptophyta</taxon>
        <taxon>Embryophyta</taxon>
        <taxon>Tracheophyta</taxon>
        <taxon>Spermatophyta</taxon>
        <taxon>Magnoliopsida</taxon>
        <taxon>eudicotyledons</taxon>
        <taxon>Gunneridae</taxon>
        <taxon>Pentapetalae</taxon>
        <taxon>rosids</taxon>
        <taxon>fabids</taxon>
        <taxon>Fabales</taxon>
        <taxon>Fabaceae</taxon>
        <taxon>Papilionoideae</taxon>
        <taxon>50 kb inversion clade</taxon>
        <taxon>NPAAA clade</taxon>
        <taxon>Hologalegina</taxon>
        <taxon>IRL clade</taxon>
        <taxon>Trifolieae</taxon>
        <taxon>Medicago</taxon>
    </lineage>
</organism>
<dbReference type="Gramene" id="rna43310">
    <property type="protein sequence ID" value="RHN48579.1"/>
    <property type="gene ID" value="gene43310"/>
</dbReference>
<proteinExistence type="predicted"/>
<keyword evidence="1" id="KW-0812">Transmembrane</keyword>
<protein>
    <recommendedName>
        <fullName evidence="4">Transmembrane protein</fullName>
    </recommendedName>
</protein>
<evidence type="ECO:0008006" key="4">
    <source>
        <dbReference type="Google" id="ProtNLM"/>
    </source>
</evidence>
<dbReference type="Proteomes" id="UP000265566">
    <property type="component" value="Chromosome 7"/>
</dbReference>
<feature type="transmembrane region" description="Helical" evidence="1">
    <location>
        <begin position="20"/>
        <end position="46"/>
    </location>
</feature>
<sequence length="53" mass="6263">MQKFDFFLVFSNYTVVVMVLYSKSCLAIIQFSFSYSNYTVVVIVLYSRIMPMK</sequence>
<evidence type="ECO:0000313" key="3">
    <source>
        <dbReference type="Proteomes" id="UP000265566"/>
    </source>
</evidence>
<dbReference type="AlphaFoldDB" id="A0A396H5M6"/>
<reference evidence="3" key="1">
    <citation type="journal article" date="2018" name="Nat. Plants">
        <title>Whole-genome landscape of Medicago truncatula symbiotic genes.</title>
        <authorList>
            <person name="Pecrix Y."/>
            <person name="Staton S.E."/>
            <person name="Sallet E."/>
            <person name="Lelandais-Briere C."/>
            <person name="Moreau S."/>
            <person name="Carrere S."/>
            <person name="Blein T."/>
            <person name="Jardinaud M.F."/>
            <person name="Latrasse D."/>
            <person name="Zouine M."/>
            <person name="Zahm M."/>
            <person name="Kreplak J."/>
            <person name="Mayjonade B."/>
            <person name="Satge C."/>
            <person name="Perez M."/>
            <person name="Cauet S."/>
            <person name="Marande W."/>
            <person name="Chantry-Darmon C."/>
            <person name="Lopez-Roques C."/>
            <person name="Bouchez O."/>
            <person name="Berard A."/>
            <person name="Debelle F."/>
            <person name="Munos S."/>
            <person name="Bendahmane A."/>
            <person name="Berges H."/>
            <person name="Niebel A."/>
            <person name="Buitink J."/>
            <person name="Frugier F."/>
            <person name="Benhamed M."/>
            <person name="Crespi M."/>
            <person name="Gouzy J."/>
            <person name="Gamas P."/>
        </authorList>
    </citation>
    <scope>NUCLEOTIDE SEQUENCE [LARGE SCALE GENOMIC DNA]</scope>
    <source>
        <strain evidence="3">cv. Jemalong A17</strain>
    </source>
</reference>
<dbReference type="EMBL" id="PSQE01000007">
    <property type="protein sequence ID" value="RHN48579.1"/>
    <property type="molecule type" value="Genomic_DNA"/>
</dbReference>
<comment type="caution">
    <text evidence="2">The sequence shown here is derived from an EMBL/GenBank/DDBJ whole genome shotgun (WGS) entry which is preliminary data.</text>
</comment>
<keyword evidence="1" id="KW-1133">Transmembrane helix</keyword>
<keyword evidence="1" id="KW-0472">Membrane</keyword>